<dbReference type="EMBL" id="CM042882">
    <property type="protein sequence ID" value="KAI4381832.1"/>
    <property type="molecule type" value="Genomic_DNA"/>
</dbReference>
<dbReference type="Proteomes" id="UP001057402">
    <property type="component" value="Chromosome 3"/>
</dbReference>
<accession>A0ACB9S103</accession>
<proteinExistence type="predicted"/>
<organism evidence="1 2">
    <name type="scientific">Melastoma candidum</name>
    <dbReference type="NCBI Taxonomy" id="119954"/>
    <lineage>
        <taxon>Eukaryota</taxon>
        <taxon>Viridiplantae</taxon>
        <taxon>Streptophyta</taxon>
        <taxon>Embryophyta</taxon>
        <taxon>Tracheophyta</taxon>
        <taxon>Spermatophyta</taxon>
        <taxon>Magnoliopsida</taxon>
        <taxon>eudicotyledons</taxon>
        <taxon>Gunneridae</taxon>
        <taxon>Pentapetalae</taxon>
        <taxon>rosids</taxon>
        <taxon>malvids</taxon>
        <taxon>Myrtales</taxon>
        <taxon>Melastomataceae</taxon>
        <taxon>Melastomatoideae</taxon>
        <taxon>Melastomateae</taxon>
        <taxon>Melastoma</taxon>
    </lineage>
</organism>
<protein>
    <submittedName>
        <fullName evidence="1">Uncharacterized protein</fullName>
    </submittedName>
</protein>
<name>A0ACB9S103_9MYRT</name>
<keyword evidence="2" id="KW-1185">Reference proteome</keyword>
<reference evidence="2" key="1">
    <citation type="journal article" date="2023" name="Front. Plant Sci.">
        <title>Chromosomal-level genome assembly of Melastoma candidum provides insights into trichome evolution.</title>
        <authorList>
            <person name="Zhong Y."/>
            <person name="Wu W."/>
            <person name="Sun C."/>
            <person name="Zou P."/>
            <person name="Liu Y."/>
            <person name="Dai S."/>
            <person name="Zhou R."/>
        </authorList>
    </citation>
    <scope>NUCLEOTIDE SEQUENCE [LARGE SCALE GENOMIC DNA]</scope>
</reference>
<comment type="caution">
    <text evidence="1">The sequence shown here is derived from an EMBL/GenBank/DDBJ whole genome shotgun (WGS) entry which is preliminary data.</text>
</comment>
<gene>
    <name evidence="1" type="ORF">MLD38_007868</name>
</gene>
<evidence type="ECO:0000313" key="1">
    <source>
        <dbReference type="EMBL" id="KAI4381832.1"/>
    </source>
</evidence>
<sequence>MSTPEQAIVSLLSQFALSFDGAFLGVTLAYAAVRSIVKYTSSSSALRRLRSAPSVRVSDLRLLLNDDDSASSASSSSSASRTSDGESSSAGGMGEGKLVILRGVVEAKSNVDGSNGWKGLRGNNQGVLVSQESGDRAVIIQRTQTVRIPCRFLFEEQVLFICD</sequence>
<evidence type="ECO:0000313" key="2">
    <source>
        <dbReference type="Proteomes" id="UP001057402"/>
    </source>
</evidence>